<keyword evidence="2" id="KW-0472">Membrane</keyword>
<feature type="region of interest" description="Disordered" evidence="1">
    <location>
        <begin position="223"/>
        <end position="283"/>
    </location>
</feature>
<feature type="chain" id="PRO_5012421064" description="Cell surface protein" evidence="3">
    <location>
        <begin position="27"/>
        <end position="316"/>
    </location>
</feature>
<keyword evidence="2" id="KW-1133">Transmembrane helix</keyword>
<evidence type="ECO:0000256" key="2">
    <source>
        <dbReference type="SAM" id="Phobius"/>
    </source>
</evidence>
<evidence type="ECO:0000313" key="5">
    <source>
        <dbReference type="Proteomes" id="UP000215413"/>
    </source>
</evidence>
<feature type="transmembrane region" description="Helical" evidence="2">
    <location>
        <begin position="293"/>
        <end position="312"/>
    </location>
</feature>
<keyword evidence="2" id="KW-0812">Transmembrane</keyword>
<dbReference type="RefSeq" id="WP_094205140.1">
    <property type="nucleotide sequence ID" value="NZ_CACRTP010000018.1"/>
</dbReference>
<dbReference type="Proteomes" id="UP000215413">
    <property type="component" value="Unassembled WGS sequence"/>
</dbReference>
<sequence length="316" mass="37503">MKLKNLFKMLAIALLICLSVQVSSYAMDYPEYDGIQYGAAFDAMTTVIYNKDGILVDPYDGKPFKERNTWVKFGDGKLKYEDIANDQQKNYDYQAESLYYINWVDANGKIDKSKKYDDVKDRRAYDIMRFIIKKNPANKKDVIVILKNTNTGETRKTVVPYGKKKERPLDYGHYVIEKMYQEGIDNKEFEIIPDRPEITLNDYTRTNYDNDIYLTVAENTEYKEEQKKKQEEEKKKQEEEKRRQEEEKKKAEEKRQKEEQLKKENEEKQRKYEEKLAQQKLQQEQQKAKQKRITIAVVVASVILIAAGIVLYKKRK</sequence>
<accession>A0A233V9E4</accession>
<evidence type="ECO:0000256" key="3">
    <source>
        <dbReference type="SAM" id="SignalP"/>
    </source>
</evidence>
<dbReference type="EMBL" id="NDYC01000005">
    <property type="protein sequence ID" value="OXZ29005.1"/>
    <property type="molecule type" value="Genomic_DNA"/>
</dbReference>
<evidence type="ECO:0000313" key="4">
    <source>
        <dbReference type="EMBL" id="OXZ29005.1"/>
    </source>
</evidence>
<feature type="compositionally biased region" description="Basic and acidic residues" evidence="1">
    <location>
        <begin position="223"/>
        <end position="277"/>
    </location>
</feature>
<reference evidence="5" key="1">
    <citation type="submission" date="2017-04" db="EMBL/GenBank/DDBJ databases">
        <title>Finegoldia magna isolated from orthopedic joint implant-associated infections.</title>
        <authorList>
            <person name="Bjorklund S."/>
            <person name="Bruggemann H."/>
            <person name="Jensen A."/>
            <person name="Hellmark B."/>
            <person name="Soderquist B."/>
        </authorList>
    </citation>
    <scope>NUCLEOTIDE SEQUENCE [LARGE SCALE GENOMIC DNA]</scope>
    <source>
        <strain evidence="5">CCUG 54800</strain>
    </source>
</reference>
<proteinExistence type="predicted"/>
<evidence type="ECO:0000256" key="1">
    <source>
        <dbReference type="SAM" id="MobiDB-lite"/>
    </source>
</evidence>
<dbReference type="AlphaFoldDB" id="A0A233V9E4"/>
<comment type="caution">
    <text evidence="4">The sequence shown here is derived from an EMBL/GenBank/DDBJ whole genome shotgun (WGS) entry which is preliminary data.</text>
</comment>
<organism evidence="4 5">
    <name type="scientific">Finegoldia magna</name>
    <name type="common">Peptostreptococcus magnus</name>
    <dbReference type="NCBI Taxonomy" id="1260"/>
    <lineage>
        <taxon>Bacteria</taxon>
        <taxon>Bacillati</taxon>
        <taxon>Bacillota</taxon>
        <taxon>Tissierellia</taxon>
        <taxon>Tissierellales</taxon>
        <taxon>Peptoniphilaceae</taxon>
        <taxon>Finegoldia</taxon>
    </lineage>
</organism>
<keyword evidence="3" id="KW-0732">Signal</keyword>
<protein>
    <recommendedName>
        <fullName evidence="6">Cell surface protein</fullName>
    </recommendedName>
</protein>
<gene>
    <name evidence="4" type="ORF">B9N49_00825</name>
</gene>
<feature type="signal peptide" evidence="3">
    <location>
        <begin position="1"/>
        <end position="26"/>
    </location>
</feature>
<evidence type="ECO:0008006" key="6">
    <source>
        <dbReference type="Google" id="ProtNLM"/>
    </source>
</evidence>
<name>A0A233V9E4_FINMA</name>